<dbReference type="AlphaFoldDB" id="A0A7C1P076"/>
<gene>
    <name evidence="1" type="ORF">ENI09_01415</name>
</gene>
<dbReference type="EMBL" id="DRHH01000059">
    <property type="protein sequence ID" value="HEB14047.1"/>
    <property type="molecule type" value="Genomic_DNA"/>
</dbReference>
<protein>
    <submittedName>
        <fullName evidence="1">Uncharacterized protein</fullName>
    </submittedName>
</protein>
<comment type="caution">
    <text evidence="1">The sequence shown here is derived from an EMBL/GenBank/DDBJ whole genome shotgun (WGS) entry which is preliminary data.</text>
</comment>
<reference evidence="1" key="1">
    <citation type="journal article" date="2020" name="mSystems">
        <title>Genome- and Community-Level Interaction Insights into Carbon Utilization and Element Cycling Functions of Hydrothermarchaeota in Hydrothermal Sediment.</title>
        <authorList>
            <person name="Zhou Z."/>
            <person name="Liu Y."/>
            <person name="Xu W."/>
            <person name="Pan J."/>
            <person name="Luo Z.H."/>
            <person name="Li M."/>
        </authorList>
    </citation>
    <scope>NUCLEOTIDE SEQUENCE [LARGE SCALE GENOMIC DNA]</scope>
    <source>
        <strain evidence="1">HyVt-365</strain>
    </source>
</reference>
<organism evidence="1">
    <name type="scientific">candidate division WWE3 bacterium</name>
    <dbReference type="NCBI Taxonomy" id="2053526"/>
    <lineage>
        <taxon>Bacteria</taxon>
        <taxon>Katanobacteria</taxon>
    </lineage>
</organism>
<dbReference type="Proteomes" id="UP000885744">
    <property type="component" value="Unassembled WGS sequence"/>
</dbReference>
<proteinExistence type="predicted"/>
<name>A0A7C1P076_UNCKA</name>
<sequence>MNIKHEVIFTKKDHQCSSSKCRKLIPAESKALRVIIPMFTPNKWGNEIPVKVPVHYHLGHRPKGLSLIHI</sequence>
<accession>A0A7C1P076</accession>
<feature type="non-terminal residue" evidence="1">
    <location>
        <position position="70"/>
    </location>
</feature>
<evidence type="ECO:0000313" key="1">
    <source>
        <dbReference type="EMBL" id="HEB14047.1"/>
    </source>
</evidence>